<evidence type="ECO:0000256" key="4">
    <source>
        <dbReference type="ARBA" id="ARBA00022692"/>
    </source>
</evidence>
<dbReference type="InterPro" id="IPR010917">
    <property type="entry name" value="TonB_rcpt_CS"/>
</dbReference>
<dbReference type="GO" id="GO:0009279">
    <property type="term" value="C:cell outer membrane"/>
    <property type="evidence" value="ECO:0007669"/>
    <property type="project" value="UniProtKB-SubCell"/>
</dbReference>
<evidence type="ECO:0000313" key="9">
    <source>
        <dbReference type="EMBL" id="AXC11620.1"/>
    </source>
</evidence>
<dbReference type="EMBL" id="CP030840">
    <property type="protein sequence ID" value="AXC11620.1"/>
    <property type="molecule type" value="Genomic_DNA"/>
</dbReference>
<dbReference type="KEGG" id="abas:ACPOL_2296"/>
<dbReference type="InterPro" id="IPR036942">
    <property type="entry name" value="Beta-barrel_TonB_sf"/>
</dbReference>
<accession>A0A2Z5FY23</accession>
<dbReference type="GO" id="GO:0044718">
    <property type="term" value="P:siderophore transmembrane transport"/>
    <property type="evidence" value="ECO:0007669"/>
    <property type="project" value="TreeGrafter"/>
</dbReference>
<evidence type="ECO:0000256" key="1">
    <source>
        <dbReference type="ARBA" id="ARBA00004571"/>
    </source>
</evidence>
<feature type="region of interest" description="Disordered" evidence="7">
    <location>
        <begin position="1"/>
        <end position="25"/>
    </location>
</feature>
<dbReference type="Gene3D" id="2.40.170.20">
    <property type="entry name" value="TonB-dependent receptor, beta-barrel domain"/>
    <property type="match status" value="1"/>
</dbReference>
<comment type="subcellular location">
    <subcellularLocation>
        <location evidence="1">Cell outer membrane</location>
        <topology evidence="1">Multi-pass membrane protein</topology>
    </subcellularLocation>
</comment>
<dbReference type="InterPro" id="IPR039426">
    <property type="entry name" value="TonB-dep_rcpt-like"/>
</dbReference>
<keyword evidence="4" id="KW-0812">Transmembrane</keyword>
<feature type="domain" description="TonB-dependent transporter Oar-like beta-barrel" evidence="8">
    <location>
        <begin position="48"/>
        <end position="830"/>
    </location>
</feature>
<dbReference type="AlphaFoldDB" id="A0A2Z5FY23"/>
<dbReference type="RefSeq" id="WP_114207041.1">
    <property type="nucleotide sequence ID" value="NZ_CP030840.1"/>
</dbReference>
<protein>
    <submittedName>
        <fullName evidence="9">Oar protein</fullName>
    </submittedName>
</protein>
<dbReference type="PANTHER" id="PTHR30069">
    <property type="entry name" value="TONB-DEPENDENT OUTER MEMBRANE RECEPTOR"/>
    <property type="match status" value="1"/>
</dbReference>
<dbReference type="PANTHER" id="PTHR30069:SF46">
    <property type="entry name" value="OAR PROTEIN"/>
    <property type="match status" value="1"/>
</dbReference>
<evidence type="ECO:0000256" key="2">
    <source>
        <dbReference type="ARBA" id="ARBA00022448"/>
    </source>
</evidence>
<evidence type="ECO:0000256" key="7">
    <source>
        <dbReference type="SAM" id="MobiDB-lite"/>
    </source>
</evidence>
<evidence type="ECO:0000256" key="5">
    <source>
        <dbReference type="ARBA" id="ARBA00023136"/>
    </source>
</evidence>
<keyword evidence="3" id="KW-1134">Transmembrane beta strand</keyword>
<dbReference type="InterPro" id="IPR057601">
    <property type="entry name" value="Oar-like_b-barrel"/>
</dbReference>
<name>A0A2Z5FY23_9BACT</name>
<proteinExistence type="predicted"/>
<dbReference type="GO" id="GO:0015344">
    <property type="term" value="F:siderophore uptake transmembrane transporter activity"/>
    <property type="evidence" value="ECO:0007669"/>
    <property type="project" value="TreeGrafter"/>
</dbReference>
<dbReference type="PROSITE" id="PS01156">
    <property type="entry name" value="TONB_DEPENDENT_REC_2"/>
    <property type="match status" value="1"/>
</dbReference>
<dbReference type="Pfam" id="PF25183">
    <property type="entry name" value="OMP_b-brl_4"/>
    <property type="match status" value="1"/>
</dbReference>
<evidence type="ECO:0000313" key="10">
    <source>
        <dbReference type="Proteomes" id="UP000253606"/>
    </source>
</evidence>
<dbReference type="OrthoDB" id="9768147at2"/>
<keyword evidence="6" id="KW-0998">Cell outer membrane</keyword>
<evidence type="ECO:0000256" key="6">
    <source>
        <dbReference type="ARBA" id="ARBA00023237"/>
    </source>
</evidence>
<evidence type="ECO:0000259" key="8">
    <source>
        <dbReference type="Pfam" id="PF25183"/>
    </source>
</evidence>
<gene>
    <name evidence="9" type="ORF">ACPOL_2296</name>
</gene>
<evidence type="ECO:0000256" key="3">
    <source>
        <dbReference type="ARBA" id="ARBA00022452"/>
    </source>
</evidence>
<dbReference type="Proteomes" id="UP000253606">
    <property type="component" value="Chromosome"/>
</dbReference>
<keyword evidence="5" id="KW-0472">Membrane</keyword>
<keyword evidence="10" id="KW-1185">Reference proteome</keyword>
<reference evidence="9 10" key="1">
    <citation type="journal article" date="2018" name="Front. Microbiol.">
        <title>Hydrolytic Capabilities as a Key to Environmental Success: Chitinolytic and Cellulolytic Acidobacteria From Acidic Sub-arctic Soils and Boreal Peatlands.</title>
        <authorList>
            <person name="Belova S.E."/>
            <person name="Ravin N.V."/>
            <person name="Pankratov T.A."/>
            <person name="Rakitin A.L."/>
            <person name="Ivanova A.A."/>
            <person name="Beletsky A.V."/>
            <person name="Mardanov A.V."/>
            <person name="Sinninghe Damste J.S."/>
            <person name="Dedysh S.N."/>
        </authorList>
    </citation>
    <scope>NUCLEOTIDE SEQUENCE [LARGE SCALE GENOMIC DNA]</scope>
    <source>
        <strain evidence="9 10">SBC82</strain>
    </source>
</reference>
<dbReference type="SUPFAM" id="SSF56935">
    <property type="entry name" value="Porins"/>
    <property type="match status" value="1"/>
</dbReference>
<sequence length="837" mass="90143">MEGTTQQDPSTPPLSSGDPAPPQIGICPVNLGTTCPGAFAGTAKAGPIFSSQDAAQPTSFPHPMVNAAATPIDSYVSQNLITGGLLRYPVPVYTTSTILNHEALNQNRGSLKIDHKLTDKDQLSFTYAIDQVSDATSLGGGDGVFGPPLDLIGGAQFFTGNWTHVFSPSLLNIFRGGYLRHVSDFTVPASTLGVPSILAVDPLESSLGHSAGLPQYFTENQFTYQDSLSKNVGAHAVTVGFQFVRTRNGSSFFNDTDGTIEFYGVEDLVTDGNFGEELDATQPTASPNGSIYLASASVDPTTQSRPNVYRGYRANEFSAFAQDDWKIMPRLTINAGLRWDYFGPPHNAEPGFDSNVYFGQFGTPTSNGNPFFPTNALSGGLQGATFIQKNSNIWNKDTNNFGPRVGFSYDVTGEGKLVVRGGFGIGFDRLYNNAYENIRFNPPRFADNSVGALINGVPAGPTDLPGVYTIPFSANAAFAAYGAKPVPRHIDQRLVTAYYEQANFGFEYQLAKGYLLETNYVGTFGRKLVGLININTYPGRNGCPIGGGSNDDGSYPAGTPCASAGFPNGFSSGHVSTLFNSDNFRTNAFNSNYNALQVSVRKAYANGLRLSGNYTYSKAMDEISDVFRQRNSATGITDSQNPATDYGPADFDLTHRAVITLLYEEQWRKKNLLLGGWSIAPILTFSSGYPVALSDSSDDPNQDGTFSDRPQYLGVGGQSNAVQSGYSKTENAFRFLKAGSFGPVACPANLNFGIWCDSPTSRNAIHGPHTTNVDFALLKHFNVLEHQAVTFEANFFNLFNHANFGDIDGNIADGSNFGHALSSTDPRVIQFALRYDF</sequence>
<organism evidence="9 10">
    <name type="scientific">Acidisarcina polymorpha</name>
    <dbReference type="NCBI Taxonomy" id="2211140"/>
    <lineage>
        <taxon>Bacteria</taxon>
        <taxon>Pseudomonadati</taxon>
        <taxon>Acidobacteriota</taxon>
        <taxon>Terriglobia</taxon>
        <taxon>Terriglobales</taxon>
        <taxon>Acidobacteriaceae</taxon>
        <taxon>Acidisarcina</taxon>
    </lineage>
</organism>
<keyword evidence="2" id="KW-0813">Transport</keyword>